<sequence>MGQSERERRAAAQARLQAAGITPPKKSGGATRGLVIGAVVLVFAVVTGLYLAWQNYTAGAEPAYPVARDGAVVRAGDQAAPVTVDVYEDYLCPTCQQFERIYRDQLTRAMNDGTIKVNYHTIAILDDRSTPPGYSTRAGNAALCAVDAGIYPAYHSRLYVDQPRQGTAGLSVEQLTALGTELGATGDFGGCVAGQAGTQSIVDATEAAIANPAAAPGGRFATPTVLVDGRMADLTNSDWLSNIT</sequence>
<evidence type="ECO:0000313" key="4">
    <source>
        <dbReference type="Proteomes" id="UP001501414"/>
    </source>
</evidence>
<dbReference type="EMBL" id="BAAAJK010000010">
    <property type="protein sequence ID" value="GAA1389698.1"/>
    <property type="molecule type" value="Genomic_DNA"/>
</dbReference>
<keyword evidence="1" id="KW-0812">Transmembrane</keyword>
<keyword evidence="1" id="KW-1133">Transmembrane helix</keyword>
<comment type="caution">
    <text evidence="3">The sequence shown here is derived from an EMBL/GenBank/DDBJ whole genome shotgun (WGS) entry which is preliminary data.</text>
</comment>
<evidence type="ECO:0000259" key="2">
    <source>
        <dbReference type="Pfam" id="PF13462"/>
    </source>
</evidence>
<dbReference type="Gene3D" id="3.40.30.10">
    <property type="entry name" value="Glutaredoxin"/>
    <property type="match status" value="1"/>
</dbReference>
<dbReference type="Proteomes" id="UP001501414">
    <property type="component" value="Unassembled WGS sequence"/>
</dbReference>
<dbReference type="InterPro" id="IPR036249">
    <property type="entry name" value="Thioredoxin-like_sf"/>
</dbReference>
<name>A0ABP4IKJ6_9PSEU</name>
<feature type="transmembrane region" description="Helical" evidence="1">
    <location>
        <begin position="34"/>
        <end position="53"/>
    </location>
</feature>
<protein>
    <recommendedName>
        <fullName evidence="2">Thioredoxin-like fold domain-containing protein</fullName>
    </recommendedName>
</protein>
<dbReference type="InterPro" id="IPR012336">
    <property type="entry name" value="Thioredoxin-like_fold"/>
</dbReference>
<reference evidence="4" key="1">
    <citation type="journal article" date="2019" name="Int. J. Syst. Evol. Microbiol.">
        <title>The Global Catalogue of Microorganisms (GCM) 10K type strain sequencing project: providing services to taxonomists for standard genome sequencing and annotation.</title>
        <authorList>
            <consortium name="The Broad Institute Genomics Platform"/>
            <consortium name="The Broad Institute Genome Sequencing Center for Infectious Disease"/>
            <person name="Wu L."/>
            <person name="Ma J."/>
        </authorList>
    </citation>
    <scope>NUCLEOTIDE SEQUENCE [LARGE SCALE GENOMIC DNA]</scope>
    <source>
        <strain evidence="4">JCM 11896</strain>
    </source>
</reference>
<dbReference type="SUPFAM" id="SSF52833">
    <property type="entry name" value="Thioredoxin-like"/>
    <property type="match status" value="1"/>
</dbReference>
<feature type="domain" description="Thioredoxin-like fold" evidence="2">
    <location>
        <begin position="74"/>
        <end position="234"/>
    </location>
</feature>
<evidence type="ECO:0000313" key="3">
    <source>
        <dbReference type="EMBL" id="GAA1389698.1"/>
    </source>
</evidence>
<keyword evidence="4" id="KW-1185">Reference proteome</keyword>
<accession>A0ABP4IKJ6</accession>
<dbReference type="Pfam" id="PF13462">
    <property type="entry name" value="Thioredoxin_4"/>
    <property type="match status" value="1"/>
</dbReference>
<proteinExistence type="predicted"/>
<evidence type="ECO:0000256" key="1">
    <source>
        <dbReference type="SAM" id="Phobius"/>
    </source>
</evidence>
<keyword evidence="1" id="KW-0472">Membrane</keyword>
<dbReference type="RefSeq" id="WP_344022539.1">
    <property type="nucleotide sequence ID" value="NZ_BAAAJK010000010.1"/>
</dbReference>
<gene>
    <name evidence="3" type="ORF">GCM10009613_29120</name>
</gene>
<organism evidence="3 4">
    <name type="scientific">Pseudonocardia kongjuensis</name>
    <dbReference type="NCBI Taxonomy" id="102227"/>
    <lineage>
        <taxon>Bacteria</taxon>
        <taxon>Bacillati</taxon>
        <taxon>Actinomycetota</taxon>
        <taxon>Actinomycetes</taxon>
        <taxon>Pseudonocardiales</taxon>
        <taxon>Pseudonocardiaceae</taxon>
        <taxon>Pseudonocardia</taxon>
    </lineage>
</organism>